<evidence type="ECO:0000256" key="1">
    <source>
        <dbReference type="ARBA" id="ARBA00004496"/>
    </source>
</evidence>
<keyword evidence="4" id="KW-0598">Phosphotransferase system</keyword>
<accession>A0ABV4U380</accession>
<gene>
    <name evidence="6" type="ORF">ACERK3_02895</name>
</gene>
<dbReference type="PRINTS" id="PR00107">
    <property type="entry name" value="PHOSPHOCPHPR"/>
</dbReference>
<comment type="similarity">
    <text evidence="2">Belongs to the HPr family.</text>
</comment>
<comment type="subcellular location">
    <subcellularLocation>
        <location evidence="1">Cytoplasm</location>
    </subcellularLocation>
</comment>
<evidence type="ECO:0000256" key="3">
    <source>
        <dbReference type="ARBA" id="ARBA00022490"/>
    </source>
</evidence>
<sequence length="90" mass="9783">MQTAEAKVTIQNRLGLHARPAMSFVDMASGFGSDIRVRKGKQEVDGKSIMQMMMLAATQGTQLDISAQGPDAEQAIHALCELVDSKFDEE</sequence>
<protein>
    <submittedName>
        <fullName evidence="6">HPr family phosphocarrier protein</fullName>
    </submittedName>
</protein>
<dbReference type="Proteomes" id="UP001575105">
    <property type="component" value="Unassembled WGS sequence"/>
</dbReference>
<dbReference type="EMBL" id="JBGUBD010000002">
    <property type="protein sequence ID" value="MFA9477236.1"/>
    <property type="molecule type" value="Genomic_DNA"/>
</dbReference>
<dbReference type="Gene3D" id="3.30.1340.10">
    <property type="entry name" value="HPr-like"/>
    <property type="match status" value="1"/>
</dbReference>
<feature type="domain" description="HPr" evidence="5">
    <location>
        <begin position="3"/>
        <end position="90"/>
    </location>
</feature>
<keyword evidence="7" id="KW-1185">Reference proteome</keyword>
<evidence type="ECO:0000313" key="7">
    <source>
        <dbReference type="Proteomes" id="UP001575105"/>
    </source>
</evidence>
<proteinExistence type="inferred from homology"/>
<dbReference type="InterPro" id="IPR000032">
    <property type="entry name" value="HPr-like"/>
</dbReference>
<dbReference type="PROSITE" id="PS51350">
    <property type="entry name" value="PTS_HPR_DOM"/>
    <property type="match status" value="1"/>
</dbReference>
<name>A0ABV4U380_9BACT</name>
<keyword evidence="3" id="KW-0963">Cytoplasm</keyword>
<dbReference type="Pfam" id="PF00381">
    <property type="entry name" value="PTS-HPr"/>
    <property type="match status" value="1"/>
</dbReference>
<evidence type="ECO:0000259" key="5">
    <source>
        <dbReference type="PROSITE" id="PS51350"/>
    </source>
</evidence>
<dbReference type="InterPro" id="IPR050399">
    <property type="entry name" value="HPr"/>
</dbReference>
<dbReference type="InterPro" id="IPR035895">
    <property type="entry name" value="HPr-like_sf"/>
</dbReference>
<dbReference type="PANTHER" id="PTHR33705">
    <property type="entry name" value="PHOSPHOCARRIER PROTEIN HPR"/>
    <property type="match status" value="1"/>
</dbReference>
<organism evidence="6 7">
    <name type="scientific">Natronomicrosphaera hydrolytica</name>
    <dbReference type="NCBI Taxonomy" id="3242702"/>
    <lineage>
        <taxon>Bacteria</taxon>
        <taxon>Pseudomonadati</taxon>
        <taxon>Planctomycetota</taxon>
        <taxon>Phycisphaerae</taxon>
        <taxon>Phycisphaerales</taxon>
        <taxon>Phycisphaeraceae</taxon>
        <taxon>Natronomicrosphaera</taxon>
    </lineage>
</organism>
<reference evidence="6 7" key="1">
    <citation type="submission" date="2024-08" db="EMBL/GenBank/DDBJ databases">
        <title>Whole-genome sequencing of halo(alkali)philic microorganisms from hypersaline lakes.</title>
        <authorList>
            <person name="Sorokin D.Y."/>
            <person name="Merkel A.Y."/>
            <person name="Messina E."/>
            <person name="Yakimov M."/>
        </authorList>
    </citation>
    <scope>NUCLEOTIDE SEQUENCE [LARGE SCALE GENOMIC DNA]</scope>
    <source>
        <strain evidence="6 7">AB-hyl4</strain>
    </source>
</reference>
<dbReference type="PROSITE" id="PS00369">
    <property type="entry name" value="PTS_HPR_HIS"/>
    <property type="match status" value="1"/>
</dbReference>
<evidence type="ECO:0000256" key="4">
    <source>
        <dbReference type="ARBA" id="ARBA00022683"/>
    </source>
</evidence>
<dbReference type="RefSeq" id="WP_425344161.1">
    <property type="nucleotide sequence ID" value="NZ_JBGUBD010000002.1"/>
</dbReference>
<comment type="caution">
    <text evidence="6">The sequence shown here is derived from an EMBL/GenBank/DDBJ whole genome shotgun (WGS) entry which is preliminary data.</text>
</comment>
<dbReference type="SUPFAM" id="SSF55594">
    <property type="entry name" value="HPr-like"/>
    <property type="match status" value="1"/>
</dbReference>
<evidence type="ECO:0000313" key="6">
    <source>
        <dbReference type="EMBL" id="MFA9477236.1"/>
    </source>
</evidence>
<dbReference type="CDD" id="cd00367">
    <property type="entry name" value="PTS-HPr_like"/>
    <property type="match status" value="1"/>
</dbReference>
<dbReference type="InterPro" id="IPR001020">
    <property type="entry name" value="PTS_HPr_His_P_site"/>
</dbReference>
<dbReference type="PANTHER" id="PTHR33705:SF2">
    <property type="entry name" value="PHOSPHOCARRIER PROTEIN NPR"/>
    <property type="match status" value="1"/>
</dbReference>
<dbReference type="NCBIfam" id="TIGR01003">
    <property type="entry name" value="PTS_HPr_family"/>
    <property type="match status" value="1"/>
</dbReference>
<evidence type="ECO:0000256" key="2">
    <source>
        <dbReference type="ARBA" id="ARBA00010736"/>
    </source>
</evidence>